<evidence type="ECO:0000256" key="4">
    <source>
        <dbReference type="ARBA" id="ARBA00016463"/>
    </source>
</evidence>
<evidence type="ECO:0000256" key="7">
    <source>
        <dbReference type="ARBA" id="ARBA00022989"/>
    </source>
</evidence>
<evidence type="ECO:0000256" key="5">
    <source>
        <dbReference type="ARBA" id="ARBA00022692"/>
    </source>
</evidence>
<feature type="transmembrane region" description="Helical" evidence="9">
    <location>
        <begin position="109"/>
        <end position="127"/>
    </location>
</feature>
<keyword evidence="6" id="KW-0201">Cytochrome c-type biogenesis</keyword>
<organism evidence="11 12">
    <name type="scientific">Mucilaginibacter robiniae</name>
    <dbReference type="NCBI Taxonomy" id="2728022"/>
    <lineage>
        <taxon>Bacteria</taxon>
        <taxon>Pseudomonadati</taxon>
        <taxon>Bacteroidota</taxon>
        <taxon>Sphingobacteriia</taxon>
        <taxon>Sphingobacteriales</taxon>
        <taxon>Sphingobacteriaceae</taxon>
        <taxon>Mucilaginibacter</taxon>
    </lineage>
</organism>
<gene>
    <name evidence="11" type="primary">ccsA</name>
    <name evidence="11" type="ORF">HH214_19965</name>
</gene>
<dbReference type="PRINTS" id="PR01386">
    <property type="entry name" value="CCMCBIOGNSIS"/>
</dbReference>
<dbReference type="GO" id="GO:0005886">
    <property type="term" value="C:plasma membrane"/>
    <property type="evidence" value="ECO:0007669"/>
    <property type="project" value="TreeGrafter"/>
</dbReference>
<dbReference type="AlphaFoldDB" id="A0A7L5E831"/>
<reference evidence="11 12" key="1">
    <citation type="submission" date="2020-04" db="EMBL/GenBank/DDBJ databases">
        <title>Genome sequencing of novel species.</title>
        <authorList>
            <person name="Heo J."/>
            <person name="Kim S.-J."/>
            <person name="Kim J.-S."/>
            <person name="Hong S.-B."/>
            <person name="Kwon S.-W."/>
        </authorList>
    </citation>
    <scope>NUCLEOTIDE SEQUENCE [LARGE SCALE GENOMIC DNA]</scope>
    <source>
        <strain evidence="11 12">F39-2</strain>
    </source>
</reference>
<evidence type="ECO:0000256" key="3">
    <source>
        <dbReference type="ARBA" id="ARBA00005840"/>
    </source>
</evidence>
<name>A0A7L5E831_9SPHI</name>
<protein>
    <recommendedName>
        <fullName evidence="4">Heme exporter protein C</fullName>
    </recommendedName>
</protein>
<feature type="transmembrane region" description="Helical" evidence="9">
    <location>
        <begin position="139"/>
        <end position="159"/>
    </location>
</feature>
<evidence type="ECO:0000256" key="9">
    <source>
        <dbReference type="SAM" id="Phobius"/>
    </source>
</evidence>
<keyword evidence="8 9" id="KW-0472">Membrane</keyword>
<dbReference type="KEGG" id="mrob:HH214_19965"/>
<dbReference type="EMBL" id="CP051682">
    <property type="protein sequence ID" value="QJD98489.1"/>
    <property type="molecule type" value="Genomic_DNA"/>
</dbReference>
<feature type="transmembrane region" description="Helical" evidence="9">
    <location>
        <begin position="7"/>
        <end position="27"/>
    </location>
</feature>
<evidence type="ECO:0000313" key="12">
    <source>
        <dbReference type="Proteomes" id="UP000503278"/>
    </source>
</evidence>
<evidence type="ECO:0000313" key="11">
    <source>
        <dbReference type="EMBL" id="QJD98489.1"/>
    </source>
</evidence>
<dbReference type="GO" id="GO:0020037">
    <property type="term" value="F:heme binding"/>
    <property type="evidence" value="ECO:0007669"/>
    <property type="project" value="InterPro"/>
</dbReference>
<comment type="function">
    <text evidence="1">Required for the export of heme to the periplasm for the biogenesis of c-type cytochromes.</text>
</comment>
<comment type="similarity">
    <text evidence="3">Belongs to the CcmC/CycZ/HelC family.</text>
</comment>
<feature type="domain" description="Cytochrome c assembly protein" evidence="10">
    <location>
        <begin position="10"/>
        <end position="160"/>
    </location>
</feature>
<proteinExistence type="inferred from homology"/>
<dbReference type="Proteomes" id="UP000503278">
    <property type="component" value="Chromosome"/>
</dbReference>
<evidence type="ECO:0000256" key="8">
    <source>
        <dbReference type="ARBA" id="ARBA00023136"/>
    </source>
</evidence>
<evidence type="ECO:0000256" key="2">
    <source>
        <dbReference type="ARBA" id="ARBA00004141"/>
    </source>
</evidence>
<dbReference type="InterPro" id="IPR045062">
    <property type="entry name" value="Cyt_c_biogenesis_CcsA/CcmC"/>
</dbReference>
<sequence length="220" mass="25458">MYQSWWKIMAVVLLFYTIIAGFLLPVPKLPILHETIRNVYFHVPMWMAMFVVFGISVVYSIKYLSSGKEEHDLVAIEAVNTGIVFYILGLLSGMLWAKYAWGEYWSNDPKQNSAAIAFLLYCAYLVLRNSIDEEQKRARISAIYNIFAFPIMIVLLFILPRMTDSLHPGNGGNPAFGKYDMDNTMRMVFYPACIGWIFLAIWIATLRYRIRLIENKINTL</sequence>
<dbReference type="PANTHER" id="PTHR30071:SF1">
    <property type="entry name" value="CYTOCHROME B_B6 PROTEIN-RELATED"/>
    <property type="match status" value="1"/>
</dbReference>
<evidence type="ECO:0000256" key="1">
    <source>
        <dbReference type="ARBA" id="ARBA00002442"/>
    </source>
</evidence>
<dbReference type="GO" id="GO:0015232">
    <property type="term" value="F:heme transmembrane transporter activity"/>
    <property type="evidence" value="ECO:0007669"/>
    <property type="project" value="InterPro"/>
</dbReference>
<evidence type="ECO:0000259" key="10">
    <source>
        <dbReference type="Pfam" id="PF01578"/>
    </source>
</evidence>
<keyword evidence="7 9" id="KW-1133">Transmembrane helix</keyword>
<evidence type="ECO:0000256" key="6">
    <source>
        <dbReference type="ARBA" id="ARBA00022748"/>
    </source>
</evidence>
<dbReference type="Pfam" id="PF01578">
    <property type="entry name" value="Cytochrom_C_asm"/>
    <property type="match status" value="1"/>
</dbReference>
<feature type="transmembrane region" description="Helical" evidence="9">
    <location>
        <begin position="73"/>
        <end position="97"/>
    </location>
</feature>
<accession>A0A7L5E831</accession>
<dbReference type="GO" id="GO:0017004">
    <property type="term" value="P:cytochrome complex assembly"/>
    <property type="evidence" value="ECO:0007669"/>
    <property type="project" value="UniProtKB-KW"/>
</dbReference>
<feature type="transmembrane region" description="Helical" evidence="9">
    <location>
        <begin position="188"/>
        <end position="206"/>
    </location>
</feature>
<dbReference type="InterPro" id="IPR003557">
    <property type="entry name" value="Cyt_c_biogenesis_CcmC"/>
</dbReference>
<comment type="subcellular location">
    <subcellularLocation>
        <location evidence="2">Membrane</location>
        <topology evidence="2">Multi-pass membrane protein</topology>
    </subcellularLocation>
</comment>
<dbReference type="PANTHER" id="PTHR30071">
    <property type="entry name" value="HEME EXPORTER PROTEIN C"/>
    <property type="match status" value="1"/>
</dbReference>
<keyword evidence="5 9" id="KW-0812">Transmembrane</keyword>
<keyword evidence="12" id="KW-1185">Reference proteome</keyword>
<dbReference type="InterPro" id="IPR002541">
    <property type="entry name" value="Cyt_c_assembly"/>
</dbReference>
<feature type="transmembrane region" description="Helical" evidence="9">
    <location>
        <begin position="39"/>
        <end position="61"/>
    </location>
</feature>